<dbReference type="GO" id="GO:0003743">
    <property type="term" value="F:translation initiation factor activity"/>
    <property type="evidence" value="ECO:0007669"/>
    <property type="project" value="UniProtKB-UniRule"/>
</dbReference>
<dbReference type="AlphaFoldDB" id="A0A7D9GZI1"/>
<evidence type="ECO:0000313" key="10">
    <source>
        <dbReference type="EMBL" id="VUG16567.1"/>
    </source>
</evidence>
<evidence type="ECO:0000256" key="3">
    <source>
        <dbReference type="ARBA" id="ARBA00022540"/>
    </source>
</evidence>
<dbReference type="SUPFAM" id="SSF54928">
    <property type="entry name" value="RNA-binding domain, RBD"/>
    <property type="match status" value="1"/>
</dbReference>
<keyword evidence="4 6" id="KW-0694">RNA-binding</keyword>
<dbReference type="InterPro" id="IPR015943">
    <property type="entry name" value="WD40/YVTN_repeat-like_dom_sf"/>
</dbReference>
<dbReference type="Pfam" id="PF08662">
    <property type="entry name" value="eIF2A"/>
    <property type="match status" value="1"/>
</dbReference>
<dbReference type="GO" id="GO:0003723">
    <property type="term" value="F:RNA binding"/>
    <property type="evidence" value="ECO:0007669"/>
    <property type="project" value="UniProtKB-UniRule"/>
</dbReference>
<comment type="similarity">
    <text evidence="6 7">Belongs to the eIF-3 subunit B family.</text>
</comment>
<dbReference type="EMBL" id="CABFWN010000001">
    <property type="protein sequence ID" value="VUG16567.1"/>
    <property type="molecule type" value="Genomic_DNA"/>
</dbReference>
<dbReference type="GO" id="GO:0001732">
    <property type="term" value="P:formation of cytoplasmic translation initiation complex"/>
    <property type="evidence" value="ECO:0007669"/>
    <property type="project" value="UniProtKB-UniRule"/>
</dbReference>
<reference evidence="10 11" key="1">
    <citation type="submission" date="2019-07" db="EMBL/GenBank/DDBJ databases">
        <authorList>
            <person name="Friedrich A."/>
            <person name="Schacherer J."/>
        </authorList>
    </citation>
    <scope>NUCLEOTIDE SEQUENCE [LARGE SCALE GENOMIC DNA]</scope>
</reference>
<evidence type="ECO:0000256" key="4">
    <source>
        <dbReference type="ARBA" id="ARBA00022884"/>
    </source>
</evidence>
<gene>
    <name evidence="6 10" type="primary">PRT1</name>
    <name evidence="10" type="ORF">DEBR0S1_20010G</name>
</gene>
<comment type="function">
    <text evidence="6">RNA-binding component of the eukaryotic translation initiation factor 3 (eIF-3) complex, which is involved in protein synthesis of a specialized repertoire of mRNAs and, together with other initiation factors, stimulates binding of mRNA and methionyl-tRNAi to the 40S ribosome. The eIF-3 complex specifically targets and initiates translation of a subset of mRNAs involved in cell proliferation.</text>
</comment>
<evidence type="ECO:0000256" key="7">
    <source>
        <dbReference type="PIRNR" id="PIRNR036424"/>
    </source>
</evidence>
<dbReference type="PIRSF" id="PIRSF036424">
    <property type="entry name" value="eIF3b"/>
    <property type="match status" value="1"/>
</dbReference>
<dbReference type="InterPro" id="IPR013979">
    <property type="entry name" value="TIF_beta_prop-like"/>
</dbReference>
<dbReference type="Proteomes" id="UP000478008">
    <property type="component" value="Unassembled WGS sequence"/>
</dbReference>
<keyword evidence="8" id="KW-0175">Coiled coil</keyword>
<dbReference type="GO" id="GO:0033290">
    <property type="term" value="C:eukaryotic 48S preinitiation complex"/>
    <property type="evidence" value="ECO:0007669"/>
    <property type="project" value="UniProtKB-UniRule"/>
</dbReference>
<organism evidence="10 11">
    <name type="scientific">Dekkera bruxellensis</name>
    <name type="common">Brettanomyces custersii</name>
    <dbReference type="NCBI Taxonomy" id="5007"/>
    <lineage>
        <taxon>Eukaryota</taxon>
        <taxon>Fungi</taxon>
        <taxon>Dikarya</taxon>
        <taxon>Ascomycota</taxon>
        <taxon>Saccharomycotina</taxon>
        <taxon>Pichiomycetes</taxon>
        <taxon>Pichiales</taxon>
        <taxon>Pichiaceae</taxon>
        <taxon>Brettanomyces</taxon>
    </lineage>
</organism>
<evidence type="ECO:0000256" key="1">
    <source>
        <dbReference type="ARBA" id="ARBA00004496"/>
    </source>
</evidence>
<sequence>MPEAEFDESKVDLSELDLSDLEKKYQVRPPKGFLDKFVVCDGTPVAPESKAVILKKVLAKLFSQCGKVVRLDVPVKDGKTAGYVFVEFVNPQMALNAVRHLNGKKLDVRHRLLVNKISDIEKYVLSGKVKDEFQEPEIPEFKSHGYLKSYLMDPAGRDQYLTHYNEDVSISWFKKNLNPEPVIEPRSQWTSTFMKWSPHGTYLFSMFPNGVQCWGGENFERISRFVHPGVRLIDCSPNEKFLVTISPEPITLPPEGHPARASFPFTPESAGHKLVIWDIQTGIAVKTFPLPQNLEHQASMPWPLIKWSFDDKYCARMGPDAIAVYDVEKDFSLLDRKLVKIPGLVDFSFAPGGVKLAANRKNAPAEAILAYWTPEQSNKSAKVAVMQIPSRSVLRTVNMVQVSDCRLFWQQQGKYLCCCVTRHTKSKKTKFSSLQIFQLEEKDIPVETIEVHDVVLTMGWEPRGKRFITVSQNDSPDVNPAYLMNNITFYDTETQKKGRGMLVPIKRWISFKTINNKFINCVKFSPKGRFAALATLREGKGAVDFFDLDFDGEKPKDQSNKVSSNAKFLVSRQFDGMTNIEWEQSGRAVAAWSSSWKHSLDNGYKIYDNTGSVLGEKAVDGFKEFQWRPRPKSLLTNSDKKKVRKSLKEYSAQFEEEDAMEANAELREQILRRKKLLQDWYTWRESLHAKLNDLHLQAHHDTGKVEVIEEMKEVVLEEKEEVVE</sequence>
<dbReference type="InterPro" id="IPR011400">
    <property type="entry name" value="EIF3B"/>
</dbReference>
<comment type="subunit">
    <text evidence="6 7">Component of the eukaryotic translation initiation factor 3 (eIF-3) complex.</text>
</comment>
<dbReference type="PROSITE" id="PS50102">
    <property type="entry name" value="RRM"/>
    <property type="match status" value="1"/>
</dbReference>
<proteinExistence type="inferred from homology"/>
<evidence type="ECO:0000256" key="5">
    <source>
        <dbReference type="ARBA" id="ARBA00022917"/>
    </source>
</evidence>
<evidence type="ECO:0000256" key="2">
    <source>
        <dbReference type="ARBA" id="ARBA00022490"/>
    </source>
</evidence>
<comment type="subcellular location">
    <subcellularLocation>
        <location evidence="1 6 7">Cytoplasm</location>
    </subcellularLocation>
</comment>
<dbReference type="InterPro" id="IPR012677">
    <property type="entry name" value="Nucleotide-bd_a/b_plait_sf"/>
</dbReference>
<dbReference type="Gene3D" id="2.130.10.10">
    <property type="entry name" value="YVTN repeat-like/Quinoprotein amine dehydrogenase"/>
    <property type="match status" value="2"/>
</dbReference>
<keyword evidence="3 6" id="KW-0396">Initiation factor</keyword>
<name>A0A7D9GZI1_DEKBR</name>
<evidence type="ECO:0000256" key="6">
    <source>
        <dbReference type="HAMAP-Rule" id="MF_03001"/>
    </source>
</evidence>
<dbReference type="GO" id="GO:0016282">
    <property type="term" value="C:eukaryotic 43S preinitiation complex"/>
    <property type="evidence" value="ECO:0007669"/>
    <property type="project" value="UniProtKB-UniRule"/>
</dbReference>
<dbReference type="HAMAP" id="MF_03001">
    <property type="entry name" value="eIF3b"/>
    <property type="match status" value="1"/>
</dbReference>
<dbReference type="GO" id="GO:0005852">
    <property type="term" value="C:eukaryotic translation initiation factor 3 complex"/>
    <property type="evidence" value="ECO:0007669"/>
    <property type="project" value="UniProtKB-UniRule"/>
</dbReference>
<keyword evidence="5 6" id="KW-0648">Protein biosynthesis</keyword>
<dbReference type="InterPro" id="IPR000504">
    <property type="entry name" value="RRM_dom"/>
</dbReference>
<protein>
    <recommendedName>
        <fullName evidence="6">Eukaryotic translation initiation factor 3 subunit B</fullName>
        <shortName evidence="6">eIF3b</shortName>
    </recommendedName>
    <alternativeName>
        <fullName evidence="6">Eukaryotic translation initiation factor 3 90 kDa subunit homolog</fullName>
        <shortName evidence="6">eIF3 p90</shortName>
    </alternativeName>
    <alternativeName>
        <fullName evidence="6">Translation initiation factor eIF3, p90 subunit homolog</fullName>
    </alternativeName>
</protein>
<dbReference type="InterPro" id="IPR035979">
    <property type="entry name" value="RBD_domain_sf"/>
</dbReference>
<evidence type="ECO:0000256" key="8">
    <source>
        <dbReference type="SAM" id="Coils"/>
    </source>
</evidence>
<dbReference type="Pfam" id="PF00076">
    <property type="entry name" value="RRM_1"/>
    <property type="match status" value="1"/>
</dbReference>
<dbReference type="CDD" id="cd12278">
    <property type="entry name" value="RRM_eIF3B"/>
    <property type="match status" value="1"/>
</dbReference>
<dbReference type="SMART" id="SM00360">
    <property type="entry name" value="RRM"/>
    <property type="match status" value="1"/>
</dbReference>
<comment type="function">
    <text evidence="7">Component of the eukaryotic translation initiation factor 3 (eIF-3) complex, which is involved in protein synthesis and, together with other initiation factors, stimulates binding of mRNA and methionyl-tRNAi to the 40S ribosome.</text>
</comment>
<feature type="domain" description="RRM" evidence="9">
    <location>
        <begin position="36"/>
        <end position="119"/>
    </location>
</feature>
<dbReference type="GO" id="GO:0031369">
    <property type="term" value="F:translation initiation factor binding"/>
    <property type="evidence" value="ECO:0007669"/>
    <property type="project" value="InterPro"/>
</dbReference>
<dbReference type="SUPFAM" id="SSF82171">
    <property type="entry name" value="DPP6 N-terminal domain-like"/>
    <property type="match status" value="2"/>
</dbReference>
<feature type="coiled-coil region" evidence="8">
    <location>
        <begin position="652"/>
        <end position="679"/>
    </location>
</feature>
<keyword evidence="11" id="KW-1185">Reference proteome</keyword>
<dbReference type="PANTHER" id="PTHR14068">
    <property type="entry name" value="EUKARYOTIC TRANSLATION INITIATION FACTOR 3 EIF3 -RELATED"/>
    <property type="match status" value="1"/>
</dbReference>
<evidence type="ECO:0000259" key="9">
    <source>
        <dbReference type="PROSITE" id="PS50102"/>
    </source>
</evidence>
<dbReference type="PANTHER" id="PTHR14068:SF0">
    <property type="entry name" value="EUKARYOTIC TRANSLATION INITIATION FACTOR 3 SUBUNIT B"/>
    <property type="match status" value="1"/>
</dbReference>
<evidence type="ECO:0000313" key="11">
    <source>
        <dbReference type="Proteomes" id="UP000478008"/>
    </source>
</evidence>
<dbReference type="InterPro" id="IPR034363">
    <property type="entry name" value="eIF3B_RRM"/>
</dbReference>
<keyword evidence="2 6" id="KW-0963">Cytoplasm</keyword>
<accession>A0A7D9GZI1</accession>
<dbReference type="Gene3D" id="3.30.70.330">
    <property type="match status" value="1"/>
</dbReference>